<evidence type="ECO:0000256" key="1">
    <source>
        <dbReference type="SAM" id="Phobius"/>
    </source>
</evidence>
<evidence type="ECO:0000313" key="3">
    <source>
        <dbReference type="Proteomes" id="UP000186744"/>
    </source>
</evidence>
<accession>A0A1N7LDT7</accession>
<reference evidence="3" key="1">
    <citation type="submission" date="2017-01" db="EMBL/GenBank/DDBJ databases">
        <authorList>
            <person name="Varghese N."/>
            <person name="Submissions S."/>
        </authorList>
    </citation>
    <scope>NUCLEOTIDE SEQUENCE [LARGE SCALE GENOMIC DNA]</scope>
    <source>
        <strain evidence="3">DSM 18017</strain>
    </source>
</reference>
<evidence type="ECO:0000313" key="2">
    <source>
        <dbReference type="EMBL" id="SIS71994.1"/>
    </source>
</evidence>
<protein>
    <submittedName>
        <fullName evidence="2">Uncharacterized protein</fullName>
    </submittedName>
</protein>
<organism evidence="2 3">
    <name type="scientific">Chryseobacterium ureilyticum</name>
    <dbReference type="NCBI Taxonomy" id="373668"/>
    <lineage>
        <taxon>Bacteria</taxon>
        <taxon>Pseudomonadati</taxon>
        <taxon>Bacteroidota</taxon>
        <taxon>Flavobacteriia</taxon>
        <taxon>Flavobacteriales</taxon>
        <taxon>Weeksellaceae</taxon>
        <taxon>Chryseobacterium group</taxon>
        <taxon>Chryseobacterium</taxon>
    </lineage>
</organism>
<gene>
    <name evidence="2" type="ORF">SAMN05421786_1011226</name>
</gene>
<sequence>MYTFTSFLQGISVTAFLLLRFYSFKTLLFYDLPVSSSTLYVAVKGIIFKTSVDFQVIAGVIWRKLEGVSIVYIWLFLFTLLY</sequence>
<dbReference type="Proteomes" id="UP000186744">
    <property type="component" value="Unassembled WGS sequence"/>
</dbReference>
<dbReference type="AlphaFoldDB" id="A0A1N7LDT7"/>
<dbReference type="EMBL" id="FTOL01000001">
    <property type="protein sequence ID" value="SIS71994.1"/>
    <property type="molecule type" value="Genomic_DNA"/>
</dbReference>
<feature type="transmembrane region" description="Helical" evidence="1">
    <location>
        <begin position="6"/>
        <end position="22"/>
    </location>
</feature>
<keyword evidence="1" id="KW-1133">Transmembrane helix</keyword>
<dbReference type="STRING" id="373668.SAMN05421786_1011226"/>
<feature type="transmembrane region" description="Helical" evidence="1">
    <location>
        <begin position="60"/>
        <end position="81"/>
    </location>
</feature>
<name>A0A1N7LDT7_9FLAO</name>
<keyword evidence="1" id="KW-0472">Membrane</keyword>
<keyword evidence="1" id="KW-0812">Transmembrane</keyword>
<keyword evidence="3" id="KW-1185">Reference proteome</keyword>
<proteinExistence type="predicted"/>